<keyword evidence="5" id="KW-1185">Reference proteome</keyword>
<evidence type="ECO:0000256" key="2">
    <source>
        <dbReference type="ARBA" id="ARBA00022737"/>
    </source>
</evidence>
<dbReference type="OrthoDB" id="294839at2759"/>
<keyword evidence="2" id="KW-0677">Repeat</keyword>
<dbReference type="SUPFAM" id="SSF50978">
    <property type="entry name" value="WD40 repeat-like"/>
    <property type="match status" value="1"/>
</dbReference>
<keyword evidence="1" id="KW-0853">WD repeat</keyword>
<feature type="compositionally biased region" description="Polar residues" evidence="3">
    <location>
        <begin position="284"/>
        <end position="294"/>
    </location>
</feature>
<dbReference type="InParanoid" id="A0CL13"/>
<dbReference type="OMA" id="WASQKLP"/>
<accession>A0CL13</accession>
<protein>
    <submittedName>
        <fullName evidence="4">Uncharacterized protein</fullName>
    </submittedName>
</protein>
<evidence type="ECO:0000313" key="5">
    <source>
        <dbReference type="Proteomes" id="UP000000600"/>
    </source>
</evidence>
<dbReference type="SMART" id="SM00320">
    <property type="entry name" value="WD40"/>
    <property type="match status" value="4"/>
</dbReference>
<evidence type="ECO:0000256" key="3">
    <source>
        <dbReference type="SAM" id="MobiDB-lite"/>
    </source>
</evidence>
<dbReference type="EMBL" id="CT868097">
    <property type="protein sequence ID" value="CAK71480.1"/>
    <property type="molecule type" value="Genomic_DNA"/>
</dbReference>
<organism evidence="4 5">
    <name type="scientific">Paramecium tetraurelia</name>
    <dbReference type="NCBI Taxonomy" id="5888"/>
    <lineage>
        <taxon>Eukaryota</taxon>
        <taxon>Sar</taxon>
        <taxon>Alveolata</taxon>
        <taxon>Ciliophora</taxon>
        <taxon>Intramacronucleata</taxon>
        <taxon>Oligohymenophorea</taxon>
        <taxon>Peniculida</taxon>
        <taxon>Parameciidae</taxon>
        <taxon>Paramecium</taxon>
    </lineage>
</organism>
<feature type="compositionally biased region" description="Low complexity" evidence="3">
    <location>
        <begin position="34"/>
        <end position="48"/>
    </location>
</feature>
<dbReference type="KEGG" id="ptm:GSPATT00008027001"/>
<evidence type="ECO:0000313" key="4">
    <source>
        <dbReference type="EMBL" id="CAK71480.1"/>
    </source>
</evidence>
<dbReference type="InterPro" id="IPR001680">
    <property type="entry name" value="WD40_rpt"/>
</dbReference>
<dbReference type="GeneID" id="5024662"/>
<evidence type="ECO:0000256" key="1">
    <source>
        <dbReference type="ARBA" id="ARBA00022574"/>
    </source>
</evidence>
<feature type="region of interest" description="Disordered" evidence="3">
    <location>
        <begin position="280"/>
        <end position="317"/>
    </location>
</feature>
<proteinExistence type="predicted"/>
<reference evidence="4 5" key="1">
    <citation type="journal article" date="2006" name="Nature">
        <title>Global trends of whole-genome duplications revealed by the ciliate Paramecium tetraurelia.</title>
        <authorList>
            <consortium name="Genoscope"/>
            <person name="Aury J.-M."/>
            <person name="Jaillon O."/>
            <person name="Duret L."/>
            <person name="Noel B."/>
            <person name="Jubin C."/>
            <person name="Porcel B.M."/>
            <person name="Segurens B."/>
            <person name="Daubin V."/>
            <person name="Anthouard V."/>
            <person name="Aiach N."/>
            <person name="Arnaiz O."/>
            <person name="Billaut A."/>
            <person name="Beisson J."/>
            <person name="Blanc I."/>
            <person name="Bouhouche K."/>
            <person name="Camara F."/>
            <person name="Duharcourt S."/>
            <person name="Guigo R."/>
            <person name="Gogendeau D."/>
            <person name="Katinka M."/>
            <person name="Keller A.-M."/>
            <person name="Kissmehl R."/>
            <person name="Klotz C."/>
            <person name="Koll F."/>
            <person name="Le Moue A."/>
            <person name="Lepere C."/>
            <person name="Malinsky S."/>
            <person name="Nowacki M."/>
            <person name="Nowak J.K."/>
            <person name="Plattner H."/>
            <person name="Poulain J."/>
            <person name="Ruiz F."/>
            <person name="Serrano V."/>
            <person name="Zagulski M."/>
            <person name="Dessen P."/>
            <person name="Betermier M."/>
            <person name="Weissenbach J."/>
            <person name="Scarpelli C."/>
            <person name="Schachter V."/>
            <person name="Sperling L."/>
            <person name="Meyer E."/>
            <person name="Cohen J."/>
            <person name="Wincker P."/>
        </authorList>
    </citation>
    <scope>NUCLEOTIDE SEQUENCE [LARGE SCALE GENOMIC DNA]</scope>
    <source>
        <strain evidence="4 5">Stock d4-2</strain>
    </source>
</reference>
<dbReference type="InterPro" id="IPR015943">
    <property type="entry name" value="WD40/YVTN_repeat-like_dom_sf"/>
</dbReference>
<dbReference type="InterPro" id="IPR036322">
    <property type="entry name" value="WD40_repeat_dom_sf"/>
</dbReference>
<dbReference type="HOGENOM" id="CLU_320929_0_0_1"/>
<dbReference type="PANTHER" id="PTHR44019:SF8">
    <property type="entry name" value="POC1 CENTRIOLAR PROTEIN HOMOLOG"/>
    <property type="match status" value="1"/>
</dbReference>
<name>A0CL13_PARTE</name>
<feature type="compositionally biased region" description="Basic and acidic residues" evidence="3">
    <location>
        <begin position="18"/>
        <end position="29"/>
    </location>
</feature>
<sequence length="914" mass="104865">MGNAVLCQEPKKKPTRGKQSDRAPKKVEISESAPQSQRVQQQQQVKTPKTQQVDSYNCQVHSDEPIKAVCMCDDCQHNNKILCVECLIDYPCSKKLRISDYLRHLRSCLSKDAQEAFMELFDEKNQVKSDLNRQITAVIEMVLTKLSSIGQQYVPILITNYYWASQKLPLKLKESTIHQLELILENKANEAHSETLDFAIYLIQNKGVVETMCEQIERKKNKITEFSNDFVFKFNQVVNKYLTAIEVIDQHLLQFLFHLLTTPMEYLLDEDQKPQLMNKRVAQNKDQSNIQSRIKQNEDKSNITSPKESQQLNNQQNQQQQQKINFKCLAHNQEVLAICVKIDCQHKDRKMCADCLIDTKCVDRMKMSEFSARLSRIMNKEIIEQLAIPWDDLSIHKGIEKLFSTAGDNIKNTLTEQIVTVKDMFVKYHLIEDSTPKELRGQFTKEYFDQFIHMMTVQYIIQITFFRKIASNNPAVILGIKFINNKQLIDNMLSAIVKTEQVLPKKADKLQHKLVSVSQLFLEKIQNLMDLYKQHGEIEAIQKQYQLLNNEPFCLEESIYKIKQDGKSLSEWEPFHFFKPSDKNIIDVCFVNENLAAIAIIDGTIIIYNVNLKKPTQVLKHGIFVFSLRAFQFNGQSVLLSSGYSPQTGNSLCSWDLKSLKPTFIVSQAHNNSIRKIKYLHINPQFSQNFFSNNNTTVGQLGSQVSQTGSMNSIFIDIDEQILSCSDDGIIKLWKIDTNLKLVEEQILKQGQQVLDFTLLNGCILVSANNDKTVSISLPFSNINPFQYINDDCLVYAVSPIDQLISKKKQTVQQKFITGNEKGIAKIFQWQNGRAVIMKQLNLHEDKITKISMLQPGFIASVSNDKSISLTLIQQAKVLTKIEKHEHGIVSFAYLKANGFMITADQGGNAILWR</sequence>
<gene>
    <name evidence="4" type="ORF">GSPATT00008027001</name>
</gene>
<dbReference type="InterPro" id="IPR050505">
    <property type="entry name" value="WDR55/POC1"/>
</dbReference>
<dbReference type="Gene3D" id="2.130.10.10">
    <property type="entry name" value="YVTN repeat-like/Quinoprotein amine dehydrogenase"/>
    <property type="match status" value="3"/>
</dbReference>
<dbReference type="AlphaFoldDB" id="A0CL13"/>
<dbReference type="RefSeq" id="XP_001438877.1">
    <property type="nucleotide sequence ID" value="XM_001438840.2"/>
</dbReference>
<dbReference type="Proteomes" id="UP000000600">
    <property type="component" value="Unassembled WGS sequence"/>
</dbReference>
<dbReference type="PANTHER" id="PTHR44019">
    <property type="entry name" value="WD REPEAT-CONTAINING PROTEIN 55"/>
    <property type="match status" value="1"/>
</dbReference>
<feature type="region of interest" description="Disordered" evidence="3">
    <location>
        <begin position="1"/>
        <end position="48"/>
    </location>
</feature>